<feature type="non-terminal residue" evidence="2">
    <location>
        <position position="1"/>
    </location>
</feature>
<evidence type="ECO:0000313" key="2">
    <source>
        <dbReference type="EMBL" id="CAA9310412.1"/>
    </source>
</evidence>
<gene>
    <name evidence="2" type="ORF">AVDCRST_MAG11-1449</name>
</gene>
<evidence type="ECO:0000256" key="1">
    <source>
        <dbReference type="SAM" id="MobiDB-lite"/>
    </source>
</evidence>
<feature type="compositionally biased region" description="Pro residues" evidence="1">
    <location>
        <begin position="9"/>
        <end position="24"/>
    </location>
</feature>
<accession>A0A6J4KMR1</accession>
<organism evidence="2">
    <name type="scientific">uncultured Gemmatimonadaceae bacterium</name>
    <dbReference type="NCBI Taxonomy" id="246130"/>
    <lineage>
        <taxon>Bacteria</taxon>
        <taxon>Pseudomonadati</taxon>
        <taxon>Gemmatimonadota</taxon>
        <taxon>Gemmatimonadia</taxon>
        <taxon>Gemmatimonadales</taxon>
        <taxon>Gemmatimonadaceae</taxon>
        <taxon>environmental samples</taxon>
    </lineage>
</organism>
<dbReference type="EMBL" id="CADCTU010000329">
    <property type="protein sequence ID" value="CAA9310412.1"/>
    <property type="molecule type" value="Genomic_DNA"/>
</dbReference>
<proteinExistence type="predicted"/>
<dbReference type="AlphaFoldDB" id="A0A6J4KMR1"/>
<feature type="region of interest" description="Disordered" evidence="1">
    <location>
        <begin position="1"/>
        <end position="67"/>
    </location>
</feature>
<reference evidence="2" key="1">
    <citation type="submission" date="2020-02" db="EMBL/GenBank/DDBJ databases">
        <authorList>
            <person name="Meier V. D."/>
        </authorList>
    </citation>
    <scope>NUCLEOTIDE SEQUENCE</scope>
    <source>
        <strain evidence="2">AVDCRST_MAG11</strain>
    </source>
</reference>
<protein>
    <submittedName>
        <fullName evidence="2">Uncharacterized protein</fullName>
    </submittedName>
</protein>
<feature type="compositionally biased region" description="Low complexity" evidence="1">
    <location>
        <begin position="25"/>
        <end position="37"/>
    </location>
</feature>
<feature type="compositionally biased region" description="Low complexity" evidence="1">
    <location>
        <begin position="44"/>
        <end position="60"/>
    </location>
</feature>
<sequence length="67" mass="7032">CSPAAPARSRPPPSSWRGGWPPPTRSSCARGRGCRSAFDSKAQRTVASSRRSGARGVSSTTARWATS</sequence>
<name>A0A6J4KMR1_9BACT</name>
<feature type="non-terminal residue" evidence="2">
    <location>
        <position position="67"/>
    </location>
</feature>